<protein>
    <submittedName>
        <fullName evidence="1">Uncharacterized protein</fullName>
    </submittedName>
</protein>
<comment type="caution">
    <text evidence="1">The sequence shown here is derived from an EMBL/GenBank/DDBJ whole genome shotgun (WGS) entry which is preliminary data.</text>
</comment>
<evidence type="ECO:0000313" key="2">
    <source>
        <dbReference type="Proteomes" id="UP000738376"/>
    </source>
</evidence>
<dbReference type="RefSeq" id="WP_169364804.1">
    <property type="nucleotide sequence ID" value="NZ_JAAVJL010000002.1"/>
</dbReference>
<evidence type="ECO:0000313" key="1">
    <source>
        <dbReference type="EMBL" id="NMF59819.1"/>
    </source>
</evidence>
<keyword evidence="2" id="KW-1185">Reference proteome</keyword>
<gene>
    <name evidence="1" type="ORF">HC246_17785</name>
</gene>
<sequence>MILQMCLNWECSALNLQHTPKIPNLVQTFSIHSQSPNRRDNLSINAQRVEHLRIEISVVICGHCRKCSTPTAIDFIVLSGAEYSCHNLEILRSPQIGNALP</sequence>
<dbReference type="EMBL" id="JAAVJL010000002">
    <property type="protein sequence ID" value="NMF59819.1"/>
    <property type="molecule type" value="Genomic_DNA"/>
</dbReference>
<reference evidence="1 2" key="1">
    <citation type="submission" date="2020-03" db="EMBL/GenBank/DDBJ databases">
        <title>Draft Genome Sequence of 2-Methylisoborneol Producing Pseudanabaena yagii Strain GIHE-NHR1 Isolated from North Han River in South Korea.</title>
        <authorList>
            <person name="Jeong J."/>
        </authorList>
    </citation>
    <scope>NUCLEOTIDE SEQUENCE [LARGE SCALE GENOMIC DNA]</scope>
    <source>
        <strain evidence="1 2">GIHE-NHR1</strain>
    </source>
</reference>
<organism evidence="1 2">
    <name type="scientific">Pseudanabaena yagii GIHE-NHR1</name>
    <dbReference type="NCBI Taxonomy" id="2722753"/>
    <lineage>
        <taxon>Bacteria</taxon>
        <taxon>Bacillati</taxon>
        <taxon>Cyanobacteriota</taxon>
        <taxon>Cyanophyceae</taxon>
        <taxon>Pseudanabaenales</taxon>
        <taxon>Pseudanabaenaceae</taxon>
        <taxon>Pseudanabaena</taxon>
        <taxon>Pseudanabaena yagii</taxon>
    </lineage>
</organism>
<dbReference type="Proteomes" id="UP000738376">
    <property type="component" value="Unassembled WGS sequence"/>
</dbReference>
<name>A0ABX1LYH7_9CYAN</name>
<accession>A0ABX1LYH7</accession>
<proteinExistence type="predicted"/>